<dbReference type="Pfam" id="PF00144">
    <property type="entry name" value="Beta-lactamase"/>
    <property type="match status" value="1"/>
</dbReference>
<dbReference type="Proteomes" id="UP000642070">
    <property type="component" value="Unassembled WGS sequence"/>
</dbReference>
<dbReference type="AlphaFoldDB" id="A0A917U625"/>
<dbReference type="PANTHER" id="PTHR43319:SF3">
    <property type="entry name" value="BETA-LACTAMASE-RELATED DOMAIN-CONTAINING PROTEIN"/>
    <property type="match status" value="1"/>
</dbReference>
<dbReference type="RefSeq" id="WP_190254660.1">
    <property type="nucleotide sequence ID" value="NZ_BMPI01000045.1"/>
</dbReference>
<dbReference type="InterPro" id="IPR052907">
    <property type="entry name" value="Beta-lactamase/esterase"/>
</dbReference>
<feature type="domain" description="Beta-lactamase-related" evidence="1">
    <location>
        <begin position="5"/>
        <end position="335"/>
    </location>
</feature>
<comment type="caution">
    <text evidence="2">The sequence shown here is derived from an EMBL/GenBank/DDBJ whole genome shotgun (WGS) entry which is preliminary data.</text>
</comment>
<dbReference type="EMBL" id="BMPI01000045">
    <property type="protein sequence ID" value="GGM61573.1"/>
    <property type="molecule type" value="Genomic_DNA"/>
</dbReference>
<name>A0A917U625_9ACTN</name>
<reference evidence="2" key="2">
    <citation type="submission" date="2020-09" db="EMBL/GenBank/DDBJ databases">
        <authorList>
            <person name="Sun Q."/>
            <person name="Ohkuma M."/>
        </authorList>
    </citation>
    <scope>NUCLEOTIDE SEQUENCE</scope>
    <source>
        <strain evidence="2">JCM 19831</strain>
    </source>
</reference>
<keyword evidence="3" id="KW-1185">Reference proteome</keyword>
<accession>A0A917U625</accession>
<dbReference type="Gene3D" id="3.40.710.10">
    <property type="entry name" value="DD-peptidase/beta-lactamase superfamily"/>
    <property type="match status" value="1"/>
</dbReference>
<evidence type="ECO:0000259" key="1">
    <source>
        <dbReference type="Pfam" id="PF00144"/>
    </source>
</evidence>
<reference evidence="2" key="1">
    <citation type="journal article" date="2014" name="Int. J. Syst. Evol. Microbiol.">
        <title>Complete genome sequence of Corynebacterium casei LMG S-19264T (=DSM 44701T), isolated from a smear-ripened cheese.</title>
        <authorList>
            <consortium name="US DOE Joint Genome Institute (JGI-PGF)"/>
            <person name="Walter F."/>
            <person name="Albersmeier A."/>
            <person name="Kalinowski J."/>
            <person name="Ruckert C."/>
        </authorList>
    </citation>
    <scope>NUCLEOTIDE SEQUENCE</scope>
    <source>
        <strain evidence="2">JCM 19831</strain>
    </source>
</reference>
<organism evidence="2 3">
    <name type="scientific">Dactylosporangium sucinum</name>
    <dbReference type="NCBI Taxonomy" id="1424081"/>
    <lineage>
        <taxon>Bacteria</taxon>
        <taxon>Bacillati</taxon>
        <taxon>Actinomycetota</taxon>
        <taxon>Actinomycetes</taxon>
        <taxon>Micromonosporales</taxon>
        <taxon>Micromonosporaceae</taxon>
        <taxon>Dactylosporangium</taxon>
    </lineage>
</organism>
<dbReference type="InterPro" id="IPR012338">
    <property type="entry name" value="Beta-lactam/transpept-like"/>
</dbReference>
<sequence length="340" mass="35403">MERLEQVADELVASGAESGLQVAVRRDGVPVAEVAAGIGPDALVHTFSMGKALIAAVVHVLVHHGAFGYDTPLAALWPAFGRHGKDTVTIGHVLTHAAGVPAVPPQTRPEDLCDWDGMCARLADAEPWWPAGERTGYHGLAFGFLAGEAVRRAAAAPVSQVLRELVAAPLGLEEELWFGLPPDRHRRLAPLVDGFDNGPPDDAPPLRIMPRALLPTAAFGNRPDILAADIPSGGTMTARAAARLYAALLDGSLIPPEQLAEIAAVRVAGTDAVFGNPARWGLGFAIGRPGADTADAFGMAGAGGSWGWVDLPTRTAVAVVKTRLSPDFATASRVAAIVHD</sequence>
<evidence type="ECO:0000313" key="3">
    <source>
        <dbReference type="Proteomes" id="UP000642070"/>
    </source>
</evidence>
<evidence type="ECO:0000313" key="2">
    <source>
        <dbReference type="EMBL" id="GGM61573.1"/>
    </source>
</evidence>
<dbReference type="SUPFAM" id="SSF56601">
    <property type="entry name" value="beta-lactamase/transpeptidase-like"/>
    <property type="match status" value="1"/>
</dbReference>
<gene>
    <name evidence="2" type="ORF">GCM10007977_073790</name>
</gene>
<dbReference type="PANTHER" id="PTHR43319">
    <property type="entry name" value="BETA-LACTAMASE-RELATED"/>
    <property type="match status" value="1"/>
</dbReference>
<protein>
    <submittedName>
        <fullName evidence="2">Esterase</fullName>
    </submittedName>
</protein>
<proteinExistence type="predicted"/>
<dbReference type="InterPro" id="IPR001466">
    <property type="entry name" value="Beta-lactam-related"/>
</dbReference>